<dbReference type="Proteomes" id="UP000001396">
    <property type="component" value="Unassembled WGS sequence"/>
</dbReference>
<dbReference type="STRING" id="670386.D3B3I0"/>
<dbReference type="AlphaFoldDB" id="D3B3I0"/>
<accession>D3B3I0</accession>
<gene>
    <name evidence="1" type="ORF">PPL_02948</name>
</gene>
<reference evidence="1 2" key="1">
    <citation type="journal article" date="2011" name="Genome Res.">
        <title>Phylogeny-wide analysis of social amoeba genomes highlights ancient origins for complex intercellular communication.</title>
        <authorList>
            <person name="Heidel A.J."/>
            <person name="Lawal H.M."/>
            <person name="Felder M."/>
            <person name="Schilde C."/>
            <person name="Helps N.R."/>
            <person name="Tunggal B."/>
            <person name="Rivero F."/>
            <person name="John U."/>
            <person name="Schleicher M."/>
            <person name="Eichinger L."/>
            <person name="Platzer M."/>
            <person name="Noegel A.A."/>
            <person name="Schaap P."/>
            <person name="Gloeckner G."/>
        </authorList>
    </citation>
    <scope>NUCLEOTIDE SEQUENCE [LARGE SCALE GENOMIC DNA]</scope>
    <source>
        <strain evidence="2">ATCC 26659 / Pp 5 / PN500</strain>
    </source>
</reference>
<dbReference type="EMBL" id="ADBJ01000010">
    <property type="protein sequence ID" value="EFA83878.1"/>
    <property type="molecule type" value="Genomic_DNA"/>
</dbReference>
<evidence type="ECO:0000313" key="2">
    <source>
        <dbReference type="Proteomes" id="UP000001396"/>
    </source>
</evidence>
<dbReference type="GeneID" id="31358471"/>
<comment type="caution">
    <text evidence="1">The sequence shown here is derived from an EMBL/GenBank/DDBJ whole genome shotgun (WGS) entry which is preliminary data.</text>
</comment>
<name>D3B3I0_HETP5</name>
<keyword evidence="2" id="KW-1185">Reference proteome</keyword>
<sequence>MSESFYLSGDCQLFKLLEDPANPIQIVVLQRSIVNTLNSLDPLVNSTISLDLIVHDSMNESIYNYGNIQQIKMANAENSNNTPPVSIKLTNHHTTEIIQTIAQFHDARNILWILEDLEDYDGHGIGYLIKTLGITPVVSSSLYDLSKSLFKRDLFEYGHLLTPEKEMKLSDPTDKFRQTLPSLESLKYIQSLNPEFINVAFESIDQWTKVESLQFFLDHCSKITNRNTYYRFLLQSLWDSIACGRLDLVVCLFQHKPRTNCGFELEIAIHYDRCDIAKFIIQRITSVKQLRPRLFKFLPIRFNILKYLIESFSSIISEETHVTPMMDVSIKCGLINSFSYLLEKFPGAYYNIHECLSHHGGETLDFIITQMNDQQRAKETAKFKDIFSRAHSNGFRNVLSVLEKHNLLLKPRKKIKVKH</sequence>
<dbReference type="RefSeq" id="XP_020435995.1">
    <property type="nucleotide sequence ID" value="XM_020573923.1"/>
</dbReference>
<evidence type="ECO:0000313" key="1">
    <source>
        <dbReference type="EMBL" id="EFA83878.1"/>
    </source>
</evidence>
<organism evidence="1 2">
    <name type="scientific">Heterostelium pallidum (strain ATCC 26659 / Pp 5 / PN500)</name>
    <name type="common">Cellular slime mold</name>
    <name type="synonym">Polysphondylium pallidum</name>
    <dbReference type="NCBI Taxonomy" id="670386"/>
    <lineage>
        <taxon>Eukaryota</taxon>
        <taxon>Amoebozoa</taxon>
        <taxon>Evosea</taxon>
        <taxon>Eumycetozoa</taxon>
        <taxon>Dictyostelia</taxon>
        <taxon>Acytosteliales</taxon>
        <taxon>Acytosteliaceae</taxon>
        <taxon>Heterostelium</taxon>
    </lineage>
</organism>
<dbReference type="InParanoid" id="D3B3I0"/>
<protein>
    <submittedName>
        <fullName evidence="1">Uncharacterized protein</fullName>
    </submittedName>
</protein>
<proteinExistence type="predicted"/>